<sequence>MAGEERAAGPDLSRLEALRQTPQSHHIFQALRLIEAAHADRPRLGRSRRPAEDPVRLSQEPELAFPTSTISAFEEEDGRARLTQRVFGLFGPNGALPLHLTEYARDRVRNHDDPTLAAFADMFHHRMMSLFYRAWASGEPAPSFDRPDDDPFGAKLDAITGRLGEAFECRDAMPDLAKRHFAGLLAATPRSEAGLKAMLSHFFGAQVEIESFVGGWLHLEPHDRGTLGGVALGRDASLGQKVWSREARFRLRIGPLSLRDYTRLLPGGDSLKRLAAIIRNYAGDTLDWEARLVLRAEEVPATVLGSSGALGRTSWIGRRSGDDADDLTLTAPAIPAFSAV</sequence>
<gene>
    <name evidence="1" type="primary">tssG</name>
    <name evidence="1" type="ORF">I0K15_20345</name>
</gene>
<reference evidence="1 2" key="1">
    <citation type="submission" date="2020-11" db="EMBL/GenBank/DDBJ databases">
        <title>Description of Pontivivens ytuae sp. nov. isolated from deep sea sediment of Mariana Trench.</title>
        <authorList>
            <person name="Wang Z."/>
            <person name="Sun Q.-L."/>
            <person name="Xu X.-D."/>
            <person name="Tang Y.-Z."/>
            <person name="Zhang J."/>
        </authorList>
    </citation>
    <scope>NUCLEOTIDE SEQUENCE [LARGE SCALE GENOMIC DNA]</scope>
    <source>
        <strain evidence="1 2">MT2928</strain>
    </source>
</reference>
<dbReference type="NCBIfam" id="TIGR03347">
    <property type="entry name" value="VI_chp_1"/>
    <property type="match status" value="1"/>
</dbReference>
<dbReference type="PANTHER" id="PTHR35564">
    <property type="match status" value="1"/>
</dbReference>
<organism evidence="1 2">
    <name type="scientific">Pontivivens ytuae</name>
    <dbReference type="NCBI Taxonomy" id="2789856"/>
    <lineage>
        <taxon>Bacteria</taxon>
        <taxon>Pseudomonadati</taxon>
        <taxon>Pseudomonadota</taxon>
        <taxon>Alphaproteobacteria</taxon>
        <taxon>Rhodobacterales</taxon>
        <taxon>Paracoccaceae</taxon>
        <taxon>Pontivivens</taxon>
    </lineage>
</organism>
<evidence type="ECO:0000313" key="2">
    <source>
        <dbReference type="Proteomes" id="UP000594800"/>
    </source>
</evidence>
<dbReference type="EMBL" id="CP064942">
    <property type="protein sequence ID" value="QPH54089.1"/>
    <property type="molecule type" value="Genomic_DNA"/>
</dbReference>
<dbReference type="InterPro" id="IPR010732">
    <property type="entry name" value="T6SS_TssG-like"/>
</dbReference>
<accession>A0A7S9LRR6</accession>
<dbReference type="Pfam" id="PF06996">
    <property type="entry name" value="T6SS_TssG"/>
    <property type="match status" value="1"/>
</dbReference>
<dbReference type="AlphaFoldDB" id="A0A7S9LRR6"/>
<dbReference type="Proteomes" id="UP000594800">
    <property type="component" value="Chromosome"/>
</dbReference>
<dbReference type="KEGG" id="poz:I0K15_20345"/>
<proteinExistence type="predicted"/>
<name>A0A7S9LRR6_9RHOB</name>
<evidence type="ECO:0000313" key="1">
    <source>
        <dbReference type="EMBL" id="QPH54089.1"/>
    </source>
</evidence>
<protein>
    <submittedName>
        <fullName evidence="1">Type VI secretion system baseplate subunit TssG</fullName>
    </submittedName>
</protein>
<keyword evidence="2" id="KW-1185">Reference proteome</keyword>
<dbReference type="RefSeq" id="WP_196103298.1">
    <property type="nucleotide sequence ID" value="NZ_CP064942.1"/>
</dbReference>
<dbReference type="PANTHER" id="PTHR35564:SF4">
    <property type="entry name" value="CYTOPLASMIC PROTEIN"/>
    <property type="match status" value="1"/>
</dbReference>